<feature type="domain" description="PLAT" evidence="2">
    <location>
        <begin position="13"/>
        <end position="110"/>
    </location>
</feature>
<name>A0ABP0GCY6_CLALP</name>
<dbReference type="PROSITE" id="PS50095">
    <property type="entry name" value="PLAT"/>
    <property type="match status" value="1"/>
</dbReference>
<dbReference type="Proteomes" id="UP001642483">
    <property type="component" value="Unassembled WGS sequence"/>
</dbReference>
<gene>
    <name evidence="3" type="ORF">CVLEPA_LOCUS20498</name>
</gene>
<organism evidence="3 4">
    <name type="scientific">Clavelina lepadiformis</name>
    <name type="common">Light-bulb sea squirt</name>
    <name type="synonym">Ascidia lepadiformis</name>
    <dbReference type="NCBI Taxonomy" id="159417"/>
    <lineage>
        <taxon>Eukaryota</taxon>
        <taxon>Metazoa</taxon>
        <taxon>Chordata</taxon>
        <taxon>Tunicata</taxon>
        <taxon>Ascidiacea</taxon>
        <taxon>Aplousobranchia</taxon>
        <taxon>Clavelinidae</taxon>
        <taxon>Clavelina</taxon>
    </lineage>
</organism>
<comment type="caution">
    <text evidence="3">The sequence shown here is derived from an EMBL/GenBank/DDBJ whole genome shotgun (WGS) entry which is preliminary data.</text>
</comment>
<sequence length="110" mass="12365">MNFFKHESSELQTTYNISVKTSEDHSLAQTKSEVSLKLYSEDGKTSTDFFVVKCFQFIDLSLLKKASQDYVSITTEDVGLPGCVEISFDAPYSGLISHYPTPSWLLLLLL</sequence>
<evidence type="ECO:0000256" key="1">
    <source>
        <dbReference type="PROSITE-ProRule" id="PRU00152"/>
    </source>
</evidence>
<evidence type="ECO:0000313" key="3">
    <source>
        <dbReference type="EMBL" id="CAK8688484.1"/>
    </source>
</evidence>
<protein>
    <recommendedName>
        <fullName evidence="2">PLAT domain-containing protein</fullName>
    </recommendedName>
</protein>
<dbReference type="EMBL" id="CAWYQH010000108">
    <property type="protein sequence ID" value="CAK8688484.1"/>
    <property type="molecule type" value="Genomic_DNA"/>
</dbReference>
<proteinExistence type="predicted"/>
<evidence type="ECO:0000313" key="4">
    <source>
        <dbReference type="Proteomes" id="UP001642483"/>
    </source>
</evidence>
<dbReference type="InterPro" id="IPR001024">
    <property type="entry name" value="PLAT/LH2_dom"/>
</dbReference>
<keyword evidence="4" id="KW-1185">Reference proteome</keyword>
<evidence type="ECO:0000259" key="2">
    <source>
        <dbReference type="PROSITE" id="PS50095"/>
    </source>
</evidence>
<comment type="caution">
    <text evidence="1">Lacks conserved residue(s) required for the propagation of feature annotation.</text>
</comment>
<reference evidence="3 4" key="1">
    <citation type="submission" date="2024-02" db="EMBL/GenBank/DDBJ databases">
        <authorList>
            <person name="Daric V."/>
            <person name="Darras S."/>
        </authorList>
    </citation>
    <scope>NUCLEOTIDE SEQUENCE [LARGE SCALE GENOMIC DNA]</scope>
</reference>
<dbReference type="Gene3D" id="2.60.60.20">
    <property type="entry name" value="PLAT/LH2 domain"/>
    <property type="match status" value="1"/>
</dbReference>
<accession>A0ABP0GCY6</accession>